<sequence length="63" mass="7158">MKKKLEKLRENHPKIQTVVFAANQAQIRDQNPERLEEAVQKLDKVSAPSSFRQRKARTEGAGG</sequence>
<keyword evidence="3" id="KW-1185">Reference proteome</keyword>
<dbReference type="AlphaFoldDB" id="A0AAV7GK77"/>
<evidence type="ECO:0000256" key="1">
    <source>
        <dbReference type="SAM" id="MobiDB-lite"/>
    </source>
</evidence>
<proteinExistence type="predicted"/>
<comment type="caution">
    <text evidence="2">The sequence shown here is derived from an EMBL/GenBank/DDBJ whole genome shotgun (WGS) entry which is preliminary data.</text>
</comment>
<dbReference type="Proteomes" id="UP000775213">
    <property type="component" value="Unassembled WGS sequence"/>
</dbReference>
<accession>A0AAV7GK77</accession>
<organism evidence="2 3">
    <name type="scientific">Dendrobium chrysotoxum</name>
    <name type="common">Orchid</name>
    <dbReference type="NCBI Taxonomy" id="161865"/>
    <lineage>
        <taxon>Eukaryota</taxon>
        <taxon>Viridiplantae</taxon>
        <taxon>Streptophyta</taxon>
        <taxon>Embryophyta</taxon>
        <taxon>Tracheophyta</taxon>
        <taxon>Spermatophyta</taxon>
        <taxon>Magnoliopsida</taxon>
        <taxon>Liliopsida</taxon>
        <taxon>Asparagales</taxon>
        <taxon>Orchidaceae</taxon>
        <taxon>Epidendroideae</taxon>
        <taxon>Malaxideae</taxon>
        <taxon>Dendrobiinae</taxon>
        <taxon>Dendrobium</taxon>
    </lineage>
</organism>
<dbReference type="EMBL" id="JAGFBR010000013">
    <property type="protein sequence ID" value="KAH0456049.1"/>
    <property type="molecule type" value="Genomic_DNA"/>
</dbReference>
<evidence type="ECO:0000313" key="3">
    <source>
        <dbReference type="Proteomes" id="UP000775213"/>
    </source>
</evidence>
<gene>
    <name evidence="2" type="ORF">IEQ34_013956</name>
</gene>
<protein>
    <submittedName>
        <fullName evidence="2">Uncharacterized protein</fullName>
    </submittedName>
</protein>
<evidence type="ECO:0000313" key="2">
    <source>
        <dbReference type="EMBL" id="KAH0456049.1"/>
    </source>
</evidence>
<name>A0AAV7GK77_DENCH</name>
<reference evidence="2 3" key="1">
    <citation type="journal article" date="2021" name="Hortic Res">
        <title>Chromosome-scale assembly of the Dendrobium chrysotoxum genome enhances the understanding of orchid evolution.</title>
        <authorList>
            <person name="Zhang Y."/>
            <person name="Zhang G.Q."/>
            <person name="Zhang D."/>
            <person name="Liu X.D."/>
            <person name="Xu X.Y."/>
            <person name="Sun W.H."/>
            <person name="Yu X."/>
            <person name="Zhu X."/>
            <person name="Wang Z.W."/>
            <person name="Zhao X."/>
            <person name="Zhong W.Y."/>
            <person name="Chen H."/>
            <person name="Yin W.L."/>
            <person name="Huang T."/>
            <person name="Niu S.C."/>
            <person name="Liu Z.J."/>
        </authorList>
    </citation>
    <scope>NUCLEOTIDE SEQUENCE [LARGE SCALE GENOMIC DNA]</scope>
    <source>
        <strain evidence="2">Lindl</strain>
    </source>
</reference>
<feature type="region of interest" description="Disordered" evidence="1">
    <location>
        <begin position="44"/>
        <end position="63"/>
    </location>
</feature>